<evidence type="ECO:0000313" key="2">
    <source>
        <dbReference type="EMBL" id="PGG97460.1"/>
    </source>
</evidence>
<accession>A0A2B7WLQ7</accession>
<name>A0A2B7WLQ7_9EURO</name>
<organism evidence="2 3">
    <name type="scientific">Blastomyces parvus</name>
    <dbReference type="NCBI Taxonomy" id="2060905"/>
    <lineage>
        <taxon>Eukaryota</taxon>
        <taxon>Fungi</taxon>
        <taxon>Dikarya</taxon>
        <taxon>Ascomycota</taxon>
        <taxon>Pezizomycotina</taxon>
        <taxon>Eurotiomycetes</taxon>
        <taxon>Eurotiomycetidae</taxon>
        <taxon>Onygenales</taxon>
        <taxon>Ajellomycetaceae</taxon>
        <taxon>Blastomyces</taxon>
    </lineage>
</organism>
<dbReference type="Proteomes" id="UP000224080">
    <property type="component" value="Unassembled WGS sequence"/>
</dbReference>
<keyword evidence="1" id="KW-0472">Membrane</keyword>
<dbReference type="STRING" id="2060905.A0A2B7WLQ7"/>
<comment type="caution">
    <text evidence="2">The sequence shown here is derived from an EMBL/GenBank/DDBJ whole genome shotgun (WGS) entry which is preliminary data.</text>
</comment>
<proteinExistence type="predicted"/>
<gene>
    <name evidence="2" type="ORF">GX51_07324</name>
</gene>
<dbReference type="AlphaFoldDB" id="A0A2B7WLQ7"/>
<evidence type="ECO:0000256" key="1">
    <source>
        <dbReference type="SAM" id="Phobius"/>
    </source>
</evidence>
<keyword evidence="1" id="KW-1133">Transmembrane helix</keyword>
<evidence type="ECO:0000313" key="3">
    <source>
        <dbReference type="Proteomes" id="UP000224080"/>
    </source>
</evidence>
<reference evidence="2 3" key="1">
    <citation type="submission" date="2017-10" db="EMBL/GenBank/DDBJ databases">
        <title>Comparative genomics in systemic dimorphic fungi from Ajellomycetaceae.</title>
        <authorList>
            <person name="Munoz J.F."/>
            <person name="Mcewen J.G."/>
            <person name="Clay O.K."/>
            <person name="Cuomo C.A."/>
        </authorList>
    </citation>
    <scope>NUCLEOTIDE SEQUENCE [LARGE SCALE GENOMIC DNA]</scope>
    <source>
        <strain evidence="2 3">UAMH130</strain>
    </source>
</reference>
<protein>
    <submittedName>
        <fullName evidence="2">Uncharacterized protein</fullName>
    </submittedName>
</protein>
<dbReference type="OrthoDB" id="4174328at2759"/>
<sequence length="98" mass="9694">MTGPVTIVKPIYSSTVTECTDCPYPTGSPSSPAFPTGGYMTSVPVPPVDYPTGGYPSPSGVVPTGPPVPSYTTGGASRGVINAGAALAALLAFAAYVL</sequence>
<dbReference type="EMBL" id="PDNC01000143">
    <property type="protein sequence ID" value="PGG97460.1"/>
    <property type="molecule type" value="Genomic_DNA"/>
</dbReference>
<feature type="transmembrane region" description="Helical" evidence="1">
    <location>
        <begin position="79"/>
        <end position="97"/>
    </location>
</feature>
<keyword evidence="1" id="KW-0812">Transmembrane</keyword>
<keyword evidence="3" id="KW-1185">Reference proteome</keyword>